<gene>
    <name evidence="8" type="ORF">K2173_006014</name>
</gene>
<evidence type="ECO:0000313" key="8">
    <source>
        <dbReference type="EMBL" id="KAJ8764274.1"/>
    </source>
</evidence>
<dbReference type="EMBL" id="JAIWQS010000005">
    <property type="protein sequence ID" value="KAJ8764274.1"/>
    <property type="molecule type" value="Genomic_DNA"/>
</dbReference>
<name>A0AAV8TD94_9ROSI</name>
<dbReference type="GO" id="GO:0005524">
    <property type="term" value="F:ATP binding"/>
    <property type="evidence" value="ECO:0007669"/>
    <property type="project" value="UniProtKB-KW"/>
</dbReference>
<evidence type="ECO:0000259" key="7">
    <source>
        <dbReference type="SMART" id="SM00382"/>
    </source>
</evidence>
<dbReference type="Pfam" id="PF14363">
    <property type="entry name" value="AAA_assoc"/>
    <property type="match status" value="1"/>
</dbReference>
<evidence type="ECO:0000256" key="5">
    <source>
        <dbReference type="ARBA" id="ARBA00049360"/>
    </source>
</evidence>
<keyword evidence="3" id="KW-0378">Hydrolase</keyword>
<keyword evidence="9" id="KW-1185">Reference proteome</keyword>
<dbReference type="PANTHER" id="PTHR23070">
    <property type="entry name" value="BCS1 AAA-TYPE ATPASE"/>
    <property type="match status" value="1"/>
</dbReference>
<dbReference type="Proteomes" id="UP001159364">
    <property type="component" value="Linkage Group LG05"/>
</dbReference>
<dbReference type="InterPro" id="IPR003593">
    <property type="entry name" value="AAA+_ATPase"/>
</dbReference>
<comment type="cofactor">
    <cofactor evidence="1">
        <name>Mg(2+)</name>
        <dbReference type="ChEBI" id="CHEBI:18420"/>
    </cofactor>
</comment>
<dbReference type="SUPFAM" id="SSF52540">
    <property type="entry name" value="P-loop containing nucleoside triphosphate hydrolases"/>
    <property type="match status" value="1"/>
</dbReference>
<comment type="caution">
    <text evidence="8">The sequence shown here is derived from an EMBL/GenBank/DDBJ whole genome shotgun (WGS) entry which is preliminary data.</text>
</comment>
<dbReference type="InterPro" id="IPR050747">
    <property type="entry name" value="Mitochondrial_chaperone_BCS1"/>
</dbReference>
<dbReference type="Pfam" id="PF00004">
    <property type="entry name" value="AAA"/>
    <property type="match status" value="1"/>
</dbReference>
<dbReference type="AlphaFoldDB" id="A0AAV8TD94"/>
<organism evidence="8 9">
    <name type="scientific">Erythroxylum novogranatense</name>
    <dbReference type="NCBI Taxonomy" id="1862640"/>
    <lineage>
        <taxon>Eukaryota</taxon>
        <taxon>Viridiplantae</taxon>
        <taxon>Streptophyta</taxon>
        <taxon>Embryophyta</taxon>
        <taxon>Tracheophyta</taxon>
        <taxon>Spermatophyta</taxon>
        <taxon>Magnoliopsida</taxon>
        <taxon>eudicotyledons</taxon>
        <taxon>Gunneridae</taxon>
        <taxon>Pentapetalae</taxon>
        <taxon>rosids</taxon>
        <taxon>fabids</taxon>
        <taxon>Malpighiales</taxon>
        <taxon>Erythroxylaceae</taxon>
        <taxon>Erythroxylum</taxon>
    </lineage>
</organism>
<evidence type="ECO:0000256" key="1">
    <source>
        <dbReference type="ARBA" id="ARBA00001946"/>
    </source>
</evidence>
<accession>A0AAV8TD94</accession>
<comment type="similarity">
    <text evidence="2">Belongs to the AAA ATPase family. BCS1 subfamily.</text>
</comment>
<dbReference type="GO" id="GO:0016887">
    <property type="term" value="F:ATP hydrolysis activity"/>
    <property type="evidence" value="ECO:0007669"/>
    <property type="project" value="InterPro"/>
</dbReference>
<proteinExistence type="inferred from homology"/>
<dbReference type="Gene3D" id="6.10.280.40">
    <property type="match status" value="1"/>
</dbReference>
<evidence type="ECO:0000256" key="2">
    <source>
        <dbReference type="ARBA" id="ARBA00007448"/>
    </source>
</evidence>
<keyword evidence="6" id="KW-0067">ATP-binding</keyword>
<sequence length="506" mass="58441">MASFFKESPSMSNLLTFYASISTLSMIIRTILNEIVPRRARDFFSEKFSDFFSNYFSSDFIFVIEDRWQAVTNETFRAAQIYLPTRISSDTRSLLLGNNDNNNITGLTKSSIPTDSKVIDEFQNMRLEWILHEKETKKTFYNSQKRYFNLTCKKRDRDRVMKEYIPHVCRTAKSILDQREKLYIYTYDDDWESTVFKHPATFETLALDSSLKKFIIDDLDLFCQRKEYFQSVGRAWKRGYLLYGPPGTGKSTLVAAIANYLRFNIYDLQLQNVKNDAELRRILTATANRSILLIEDIDCSTKARARCSARELVQRDGSDSDDDRSDNKLSFDPGVTLSGLLNFIDGLWSTCGDERIIIFTTNYKEKIDPALLRPGRMDVPIYMGYCSPAGFRNLASTYLKIEDHLLFKCIDDLIQRIEITPAEVAQHLMKFGDPKIALESLIKYLRMKEIAKEGNGTERAEEDEVIKQEVVKFIAKEHLKVVCGKQGVKDGDIREEGEITRSIYLS</sequence>
<dbReference type="PROSITE" id="PS00674">
    <property type="entry name" value="AAA"/>
    <property type="match status" value="1"/>
</dbReference>
<protein>
    <recommendedName>
        <fullName evidence="7">AAA+ ATPase domain-containing protein</fullName>
    </recommendedName>
</protein>
<comment type="catalytic activity">
    <reaction evidence="5">
        <text>ATP + H2O = ADP + phosphate + H(+)</text>
        <dbReference type="Rhea" id="RHEA:13065"/>
        <dbReference type="ChEBI" id="CHEBI:15377"/>
        <dbReference type="ChEBI" id="CHEBI:15378"/>
        <dbReference type="ChEBI" id="CHEBI:30616"/>
        <dbReference type="ChEBI" id="CHEBI:43474"/>
        <dbReference type="ChEBI" id="CHEBI:456216"/>
    </reaction>
</comment>
<dbReference type="GO" id="GO:0006950">
    <property type="term" value="P:response to stress"/>
    <property type="evidence" value="ECO:0007669"/>
    <property type="project" value="UniProtKB-ARBA"/>
</dbReference>
<evidence type="ECO:0000256" key="6">
    <source>
        <dbReference type="RuleBase" id="RU003651"/>
    </source>
</evidence>
<dbReference type="InterPro" id="IPR027417">
    <property type="entry name" value="P-loop_NTPase"/>
</dbReference>
<dbReference type="InterPro" id="IPR003960">
    <property type="entry name" value="ATPase_AAA_CS"/>
</dbReference>
<keyword evidence="4" id="KW-0460">Magnesium</keyword>
<dbReference type="Pfam" id="PF25568">
    <property type="entry name" value="AAA_lid_At3g28540"/>
    <property type="match status" value="1"/>
</dbReference>
<dbReference type="InterPro" id="IPR003959">
    <property type="entry name" value="ATPase_AAA_core"/>
</dbReference>
<evidence type="ECO:0000256" key="4">
    <source>
        <dbReference type="ARBA" id="ARBA00022842"/>
    </source>
</evidence>
<dbReference type="Gene3D" id="3.40.50.300">
    <property type="entry name" value="P-loop containing nucleotide triphosphate hydrolases"/>
    <property type="match status" value="1"/>
</dbReference>
<evidence type="ECO:0000313" key="9">
    <source>
        <dbReference type="Proteomes" id="UP001159364"/>
    </source>
</evidence>
<dbReference type="InterPro" id="IPR025753">
    <property type="entry name" value="AAA_N_dom"/>
</dbReference>
<dbReference type="InterPro" id="IPR058017">
    <property type="entry name" value="At3g28540-like_C"/>
</dbReference>
<dbReference type="SMART" id="SM00382">
    <property type="entry name" value="AAA"/>
    <property type="match status" value="1"/>
</dbReference>
<evidence type="ECO:0000256" key="3">
    <source>
        <dbReference type="ARBA" id="ARBA00022801"/>
    </source>
</evidence>
<reference evidence="8 9" key="1">
    <citation type="submission" date="2021-09" db="EMBL/GenBank/DDBJ databases">
        <title>Genomic insights and catalytic innovation underlie evolution of tropane alkaloids biosynthesis.</title>
        <authorList>
            <person name="Wang Y.-J."/>
            <person name="Tian T."/>
            <person name="Huang J.-P."/>
            <person name="Huang S.-X."/>
        </authorList>
    </citation>
    <scope>NUCLEOTIDE SEQUENCE [LARGE SCALE GENOMIC DNA]</scope>
    <source>
        <strain evidence="8">KIB-2018</strain>
        <tissue evidence="8">Leaf</tissue>
    </source>
</reference>
<feature type="domain" description="AAA+ ATPase" evidence="7">
    <location>
        <begin position="236"/>
        <end position="387"/>
    </location>
</feature>
<keyword evidence="6" id="KW-0547">Nucleotide-binding</keyword>